<evidence type="ECO:0000256" key="1">
    <source>
        <dbReference type="PROSITE-ProRule" id="PRU00708"/>
    </source>
</evidence>
<feature type="repeat" description="PPR" evidence="1">
    <location>
        <begin position="162"/>
        <end position="196"/>
    </location>
</feature>
<dbReference type="Proteomes" id="UP000242180">
    <property type="component" value="Unassembled WGS sequence"/>
</dbReference>
<dbReference type="AlphaFoldDB" id="A0A1X2HHV8"/>
<feature type="region of interest" description="Disordered" evidence="2">
    <location>
        <begin position="33"/>
        <end position="98"/>
    </location>
</feature>
<dbReference type="OMA" id="NERTFTH"/>
<evidence type="ECO:0000256" key="2">
    <source>
        <dbReference type="SAM" id="MobiDB-lite"/>
    </source>
</evidence>
<proteinExistence type="predicted"/>
<dbReference type="PANTHER" id="PTHR45613:SF9">
    <property type="entry name" value="MITOCHONDRIAL GROUP I INTRON SPLICING FACTOR CCM1"/>
    <property type="match status" value="1"/>
</dbReference>
<evidence type="ECO:0000313" key="3">
    <source>
        <dbReference type="EMBL" id="ORY98036.1"/>
    </source>
</evidence>
<organism evidence="3 4">
    <name type="scientific">Syncephalastrum racemosum</name>
    <name type="common">Filamentous fungus</name>
    <dbReference type="NCBI Taxonomy" id="13706"/>
    <lineage>
        <taxon>Eukaryota</taxon>
        <taxon>Fungi</taxon>
        <taxon>Fungi incertae sedis</taxon>
        <taxon>Mucoromycota</taxon>
        <taxon>Mucoromycotina</taxon>
        <taxon>Mucoromycetes</taxon>
        <taxon>Mucorales</taxon>
        <taxon>Syncephalastraceae</taxon>
        <taxon>Syncephalastrum</taxon>
    </lineage>
</organism>
<dbReference type="InterPro" id="IPR011990">
    <property type="entry name" value="TPR-like_helical_dom_sf"/>
</dbReference>
<dbReference type="InterPro" id="IPR002885">
    <property type="entry name" value="PPR_rpt"/>
</dbReference>
<dbReference type="Pfam" id="PF13041">
    <property type="entry name" value="PPR_2"/>
    <property type="match status" value="1"/>
</dbReference>
<dbReference type="Gene3D" id="1.25.40.10">
    <property type="entry name" value="Tetratricopeptide repeat domain"/>
    <property type="match status" value="1"/>
</dbReference>
<dbReference type="EMBL" id="MCGN01000004">
    <property type="protein sequence ID" value="ORY98036.1"/>
    <property type="molecule type" value="Genomic_DNA"/>
</dbReference>
<dbReference type="OrthoDB" id="185373at2759"/>
<accession>A0A1X2HHV8</accession>
<feature type="compositionally biased region" description="Polar residues" evidence="2">
    <location>
        <begin position="53"/>
        <end position="65"/>
    </location>
</feature>
<comment type="caution">
    <text evidence="3">The sequence shown here is derived from an EMBL/GenBank/DDBJ whole genome shotgun (WGS) entry which is preliminary data.</text>
</comment>
<dbReference type="NCBIfam" id="TIGR00756">
    <property type="entry name" value="PPR"/>
    <property type="match status" value="1"/>
</dbReference>
<feature type="compositionally biased region" description="Basic and acidic residues" evidence="2">
    <location>
        <begin position="87"/>
        <end position="98"/>
    </location>
</feature>
<gene>
    <name evidence="3" type="ORF">BCR43DRAFT_563362</name>
</gene>
<evidence type="ECO:0000313" key="4">
    <source>
        <dbReference type="Proteomes" id="UP000242180"/>
    </source>
</evidence>
<dbReference type="STRING" id="13706.A0A1X2HHV8"/>
<protein>
    <recommendedName>
        <fullName evidence="5">Pentacotripeptide-repeat region of PRORP domain-containing protein</fullName>
    </recommendedName>
</protein>
<sequence length="458" mass="51927">MSVPFRSLLVKTAAARPTSACVCVQSAGRRMASSSAKKTWDPTAVRPPKAQRQRQWTTEAFTPQERTPVRAERKLAGAGAGAEAETETAKEAADATELPKQRTRTKWVYVTDEKLSPRLRPLYVMPIDSHVAAIHLKAIIKETGSLEAGIKYLEALPVKLQSVAAWNTIIAHHAEAGRAKEAQATFTKMRKRGFRPNNYTFTNLLISLSRSDTPAAVERAEVWMRRLSGEYNLYPNEHNLAALLTVYEKHDMPLDEMLQTMHSFDVKPGKASYAILLRKAGAEGNLAVVRSLWEQVQSRLVHNSPETRLSSLALKAQKIAMTEDAVKVERSERFELDDKLVVAFLHSLKRTAETDADLAMGIHVIEQLYGLRPPLVQKQFSEVRCRNEDLSLPVLDAILHFCGSLGQFQLGLQYYKEAEKKFPDLRPDDRLVEVREWLQTEQNKKFRQRRLEQRKKYN</sequence>
<keyword evidence="4" id="KW-1185">Reference proteome</keyword>
<name>A0A1X2HHV8_SYNRA</name>
<dbReference type="PANTHER" id="PTHR45613">
    <property type="entry name" value="PENTATRICOPEPTIDE REPEAT-CONTAINING PROTEIN"/>
    <property type="match status" value="1"/>
</dbReference>
<dbReference type="InParanoid" id="A0A1X2HHV8"/>
<evidence type="ECO:0008006" key="5">
    <source>
        <dbReference type="Google" id="ProtNLM"/>
    </source>
</evidence>
<reference evidence="3 4" key="1">
    <citation type="submission" date="2016-07" db="EMBL/GenBank/DDBJ databases">
        <title>Pervasive Adenine N6-methylation of Active Genes in Fungi.</title>
        <authorList>
            <consortium name="DOE Joint Genome Institute"/>
            <person name="Mondo S.J."/>
            <person name="Dannebaum R.O."/>
            <person name="Kuo R.C."/>
            <person name="Labutti K."/>
            <person name="Haridas S."/>
            <person name="Kuo A."/>
            <person name="Salamov A."/>
            <person name="Ahrendt S.R."/>
            <person name="Lipzen A."/>
            <person name="Sullivan W."/>
            <person name="Andreopoulos W.B."/>
            <person name="Clum A."/>
            <person name="Lindquist E."/>
            <person name="Daum C."/>
            <person name="Ramamoorthy G.K."/>
            <person name="Gryganskyi A."/>
            <person name="Culley D."/>
            <person name="Magnuson J.K."/>
            <person name="James T.Y."/>
            <person name="O'Malley M.A."/>
            <person name="Stajich J.E."/>
            <person name="Spatafora J.W."/>
            <person name="Visel A."/>
            <person name="Grigoriev I.V."/>
        </authorList>
    </citation>
    <scope>NUCLEOTIDE SEQUENCE [LARGE SCALE GENOMIC DNA]</scope>
    <source>
        <strain evidence="3 4">NRRL 2496</strain>
    </source>
</reference>
<dbReference type="PROSITE" id="PS51375">
    <property type="entry name" value="PPR"/>
    <property type="match status" value="1"/>
</dbReference>